<dbReference type="Proteomes" id="UP000233742">
    <property type="component" value="Chromosome"/>
</dbReference>
<reference evidence="2 3" key="1">
    <citation type="submission" date="2017-12" db="EMBL/GenBank/DDBJ databases">
        <authorList>
            <person name="Hurst M.R.H."/>
        </authorList>
    </citation>
    <scope>NUCLEOTIDE SEQUENCE [LARGE SCALE GENOMIC DNA]</scope>
    <source>
        <strain evidence="2 3">BM15</strain>
    </source>
</reference>
<keyword evidence="1" id="KW-1133">Transmembrane helix</keyword>
<dbReference type="Pfam" id="PF14079">
    <property type="entry name" value="DUF4260"/>
    <property type="match status" value="1"/>
</dbReference>
<evidence type="ECO:0000313" key="2">
    <source>
        <dbReference type="EMBL" id="AUH35044.1"/>
    </source>
</evidence>
<gene>
    <name evidence="2" type="ORF">CUV01_18155</name>
</gene>
<accession>A0A2K9F0F1</accession>
<protein>
    <submittedName>
        <fullName evidence="2">DUF4260 domain-containing protein</fullName>
    </submittedName>
</protein>
<evidence type="ECO:0000313" key="3">
    <source>
        <dbReference type="Proteomes" id="UP000233742"/>
    </source>
</evidence>
<organism evidence="2 3">
    <name type="scientific">Paracoccus tegillarcae</name>
    <dbReference type="NCBI Taxonomy" id="1529068"/>
    <lineage>
        <taxon>Bacteria</taxon>
        <taxon>Pseudomonadati</taxon>
        <taxon>Pseudomonadota</taxon>
        <taxon>Alphaproteobacteria</taxon>
        <taxon>Rhodobacterales</taxon>
        <taxon>Paracoccaceae</taxon>
        <taxon>Paracoccus</taxon>
    </lineage>
</organism>
<feature type="transmembrane region" description="Helical" evidence="1">
    <location>
        <begin position="63"/>
        <end position="92"/>
    </location>
</feature>
<dbReference type="AlphaFoldDB" id="A0A2K9F0F1"/>
<keyword evidence="3" id="KW-1185">Reference proteome</keyword>
<evidence type="ECO:0000256" key="1">
    <source>
        <dbReference type="SAM" id="Phobius"/>
    </source>
</evidence>
<keyword evidence="1" id="KW-0472">Membrane</keyword>
<name>A0A2K9F0F1_9RHOB</name>
<keyword evidence="1" id="KW-0812">Transmembrane</keyword>
<dbReference type="EMBL" id="CP025408">
    <property type="protein sequence ID" value="AUH35044.1"/>
    <property type="molecule type" value="Genomic_DNA"/>
</dbReference>
<dbReference type="RefSeq" id="WP_101461704.1">
    <property type="nucleotide sequence ID" value="NZ_CP025408.1"/>
</dbReference>
<proteinExistence type="predicted"/>
<dbReference type="KEGG" id="paro:CUV01_18155"/>
<dbReference type="OrthoDB" id="9813911at2"/>
<sequence>MIAVGWQKAEGALMLLAGLGIALAVQPGWPLWAWPLILLAPDLAMIGYLGGPRIGAAVYNAAHLYGAGLVLAVLGVVSGQPLLIALGGMWMAHIGMDRAFGYGLKSPQGFKTTHLGRIGPDRDH</sequence>
<dbReference type="InterPro" id="IPR025356">
    <property type="entry name" value="DUF4260"/>
</dbReference>